<reference evidence="3" key="2">
    <citation type="submission" date="2015-02" db="UniProtKB">
        <authorList>
            <consortium name="EnsemblMetazoa"/>
        </authorList>
    </citation>
    <scope>IDENTIFICATION</scope>
</reference>
<dbReference type="PANTHER" id="PTHR11439:SF483">
    <property type="entry name" value="PEPTIDE SYNTHASE GLIP-LIKE, PUTATIVE (AFU_ORTHOLOGUE AFUA_3G12920)-RELATED"/>
    <property type="match status" value="1"/>
</dbReference>
<proteinExistence type="predicted"/>
<evidence type="ECO:0000313" key="4">
    <source>
        <dbReference type="Proteomes" id="UP000014500"/>
    </source>
</evidence>
<name>T1J1I6_STRMM</name>
<dbReference type="InterPro" id="IPR057670">
    <property type="entry name" value="SH3_retrovirus"/>
</dbReference>
<dbReference type="PROSITE" id="PS51257">
    <property type="entry name" value="PROKAR_LIPOPROTEIN"/>
    <property type="match status" value="1"/>
</dbReference>
<feature type="region of interest" description="Disordered" evidence="1">
    <location>
        <begin position="141"/>
        <end position="166"/>
    </location>
</feature>
<evidence type="ECO:0000313" key="3">
    <source>
        <dbReference type="EnsemblMetazoa" id="SMAR007405-PA"/>
    </source>
</evidence>
<dbReference type="EnsemblMetazoa" id="SMAR007405-RA">
    <property type="protein sequence ID" value="SMAR007405-PA"/>
    <property type="gene ID" value="SMAR007405"/>
</dbReference>
<dbReference type="STRING" id="126957.T1J1I6"/>
<accession>T1J1I6</accession>
<dbReference type="Pfam" id="PF25597">
    <property type="entry name" value="SH3_retrovirus"/>
    <property type="match status" value="1"/>
</dbReference>
<dbReference type="eggNOG" id="KOG0017">
    <property type="taxonomic scope" value="Eukaryota"/>
</dbReference>
<dbReference type="AlphaFoldDB" id="T1J1I6"/>
<dbReference type="HOGENOM" id="CLU_770131_0_0_1"/>
<evidence type="ECO:0000256" key="1">
    <source>
        <dbReference type="SAM" id="MobiDB-lite"/>
    </source>
</evidence>
<protein>
    <recommendedName>
        <fullName evidence="2">Retroviral polymerase SH3-like domain-containing protein</fullName>
    </recommendedName>
</protein>
<dbReference type="Proteomes" id="UP000014500">
    <property type="component" value="Unassembled WGS sequence"/>
</dbReference>
<evidence type="ECO:0000259" key="2">
    <source>
        <dbReference type="Pfam" id="PF25597"/>
    </source>
</evidence>
<sequence>MSSRRLTRGYLASGYLASAYGCWFSGEQWSCRESEPYAYGYRAYFIGRFTLAGSFLGEAYGKALRGKLDARGKPAIFVGYAPDKRSYRIFNPRARRVTIERNVVFDEGQRGASLLDSGAAPAHASPPDVYFYLPLGGATLTPRAPPPPPPLPPAPDPPAAAVDPRVADQGQRDLQAAPVIVPDVEPVAGLPMPARQTRADHEAAHRRQLATGSRVASHGCATKYIKTVLGRFGLTDCNAARTPLSTSVDLANFGESSPCDRTLYQQMLGCLQYIIQGSRPDLAFRVSCLSQYAKDPRQIHLTAIKRVMRFIKSTASLCLALGHKGDVLHVFTDASWASTKDAKDFGGNQNVSVQRGKCCV</sequence>
<feature type="domain" description="Retroviral polymerase SH3-like" evidence="2">
    <location>
        <begin position="63"/>
        <end position="110"/>
    </location>
</feature>
<dbReference type="EMBL" id="JH431788">
    <property type="status" value="NOT_ANNOTATED_CDS"/>
    <property type="molecule type" value="Genomic_DNA"/>
</dbReference>
<feature type="compositionally biased region" description="Pro residues" evidence="1">
    <location>
        <begin position="143"/>
        <end position="158"/>
    </location>
</feature>
<keyword evidence="4" id="KW-1185">Reference proteome</keyword>
<dbReference type="PANTHER" id="PTHR11439">
    <property type="entry name" value="GAG-POL-RELATED RETROTRANSPOSON"/>
    <property type="match status" value="1"/>
</dbReference>
<organism evidence="3 4">
    <name type="scientific">Strigamia maritima</name>
    <name type="common">European centipede</name>
    <name type="synonym">Geophilus maritimus</name>
    <dbReference type="NCBI Taxonomy" id="126957"/>
    <lineage>
        <taxon>Eukaryota</taxon>
        <taxon>Metazoa</taxon>
        <taxon>Ecdysozoa</taxon>
        <taxon>Arthropoda</taxon>
        <taxon>Myriapoda</taxon>
        <taxon>Chilopoda</taxon>
        <taxon>Pleurostigmophora</taxon>
        <taxon>Geophilomorpha</taxon>
        <taxon>Linotaeniidae</taxon>
        <taxon>Strigamia</taxon>
    </lineage>
</organism>
<reference evidence="4" key="1">
    <citation type="submission" date="2011-05" db="EMBL/GenBank/DDBJ databases">
        <authorList>
            <person name="Richards S.R."/>
            <person name="Qu J."/>
            <person name="Jiang H."/>
            <person name="Jhangiani S.N."/>
            <person name="Agravi P."/>
            <person name="Goodspeed R."/>
            <person name="Gross S."/>
            <person name="Mandapat C."/>
            <person name="Jackson L."/>
            <person name="Mathew T."/>
            <person name="Pu L."/>
            <person name="Thornton R."/>
            <person name="Saada N."/>
            <person name="Wilczek-Boney K.B."/>
            <person name="Lee S."/>
            <person name="Kovar C."/>
            <person name="Wu Y."/>
            <person name="Scherer S.E."/>
            <person name="Worley K.C."/>
            <person name="Muzny D.M."/>
            <person name="Gibbs R."/>
        </authorList>
    </citation>
    <scope>NUCLEOTIDE SEQUENCE</scope>
    <source>
        <strain evidence="4">Brora</strain>
    </source>
</reference>